<organism evidence="2">
    <name type="scientific">Thermogemmatispora argillosa</name>
    <dbReference type="NCBI Taxonomy" id="2045280"/>
    <lineage>
        <taxon>Bacteria</taxon>
        <taxon>Bacillati</taxon>
        <taxon>Chloroflexota</taxon>
        <taxon>Ktedonobacteria</taxon>
        <taxon>Thermogemmatisporales</taxon>
        <taxon>Thermogemmatisporaceae</taxon>
        <taxon>Thermogemmatispora</taxon>
    </lineage>
</organism>
<evidence type="ECO:0000256" key="1">
    <source>
        <dbReference type="SAM" id="MobiDB-lite"/>
    </source>
</evidence>
<dbReference type="AlphaFoldDB" id="A0A455T641"/>
<feature type="region of interest" description="Disordered" evidence="1">
    <location>
        <begin position="418"/>
        <end position="448"/>
    </location>
</feature>
<name>A0A455T641_9CHLR</name>
<evidence type="ECO:0000313" key="2">
    <source>
        <dbReference type="EMBL" id="BBH94185.1"/>
    </source>
</evidence>
<proteinExistence type="predicted"/>
<accession>A0A455T641</accession>
<feature type="region of interest" description="Disordered" evidence="1">
    <location>
        <begin position="140"/>
        <end position="159"/>
    </location>
</feature>
<feature type="compositionally biased region" description="Low complexity" evidence="1">
    <location>
        <begin position="145"/>
        <end position="156"/>
    </location>
</feature>
<gene>
    <name evidence="2" type="ORF">KTA_23840</name>
</gene>
<feature type="region of interest" description="Disordered" evidence="1">
    <location>
        <begin position="73"/>
        <end position="107"/>
    </location>
</feature>
<reference evidence="2" key="1">
    <citation type="submission" date="2018-12" db="EMBL/GenBank/DDBJ databases">
        <title>Novel natural products biosynthetic potential of the class Ktedonobacteria.</title>
        <authorList>
            <person name="Zheng Y."/>
            <person name="Saitou A."/>
            <person name="Wang C.M."/>
            <person name="Toyoda A."/>
            <person name="Minakuchi Y."/>
            <person name="Sekiguchi Y."/>
            <person name="Ueda K."/>
            <person name="Takano H."/>
            <person name="Sakai Y."/>
            <person name="Yokota A."/>
            <person name="Yabe S."/>
        </authorList>
    </citation>
    <scope>NUCLEOTIDE SEQUENCE</scope>
    <source>
        <strain evidence="2">A3-2</strain>
    </source>
</reference>
<feature type="compositionally biased region" description="Basic and acidic residues" evidence="1">
    <location>
        <begin position="73"/>
        <end position="95"/>
    </location>
</feature>
<sequence length="448" mass="50357">MHDLWADVDQEYSQVAARAGARARSARQGDLLTSLRLWLQEEYLARYCRALQQNPLYRRCYWIDALGGEPPREEQAAVRREAGGEESASPRERPTGKRRAQSQPQHPWLQALSSLSARLASEGRSFALYGLLLTGAEGGRNPTRSSAAGLSSSPGSHGRQLVIPRESGPIAASWPEAATAILQALDQAPAVFALNPLAPVPFRYEDLEPLLLRAAPTELCLLIMHRQLESRLRAARRHEQQAAVLLSLLRSDRWRALVPRDEAAPLSPEALAELLDLLLSQIQRHFPLAQRIALPRASGPAHIEAAPYTLLFATRRQDSLLVMNDAVCTYWRRLEEQSQANLLGSAWFQARREERRAAAREQLYQRTLQTGRALRSRRWPDLRQQLISSTFGQFTQAEHDAIIQRLLREGQVRCEWRRARPAQAPGQSDEPAEPVPGPDDLLIWPATR</sequence>
<protein>
    <submittedName>
        <fullName evidence="2">Uncharacterized protein</fullName>
    </submittedName>
</protein>
<dbReference type="EMBL" id="AP019377">
    <property type="protein sequence ID" value="BBH94185.1"/>
    <property type="molecule type" value="Genomic_DNA"/>
</dbReference>